<dbReference type="PANTHER" id="PTHR47992">
    <property type="entry name" value="PROTEIN PHOSPHATASE"/>
    <property type="match status" value="1"/>
</dbReference>
<evidence type="ECO:0000256" key="7">
    <source>
        <dbReference type="ARBA" id="ARBA00022912"/>
    </source>
</evidence>
<keyword evidence="4" id="KW-0479">Metal-binding</keyword>
<dbReference type="CDD" id="cd00143">
    <property type="entry name" value="PP2Cc"/>
    <property type="match status" value="1"/>
</dbReference>
<dbReference type="InterPro" id="IPR015655">
    <property type="entry name" value="PP2C"/>
</dbReference>
<dbReference type="AlphaFoldDB" id="A0AAF0W4P5"/>
<sequence length="291" mass="31997">MSENNNFVLGRNKSGNGSEKAVTYDAHGSISAKGKRKVMEDTLTVNLGFLRWESRKYDYFGVYDGHGGSEVEKQPGKMIDWEKVMVTSFLRMDEQVIAERVDGLTGSTAIVVVVGEEVLVVANCGDSRAVLSHSNIVVPLSFDHKPDRPDELKRIEDSGGVVVNWNGERVQGVLATSRSIGDEHLKPHVIAQADVTVKARSDLDEFIILASDGLWDFISNEEACKVVRFCLERQTQKSTIKKSSVITDENETKSRAAVAAQSLKRIAMKRGSEDNISVIVIDLNKLGKTSA</sequence>
<evidence type="ECO:0000313" key="13">
    <source>
        <dbReference type="Proteomes" id="UP000077755"/>
    </source>
</evidence>
<dbReference type="InterPro" id="IPR001932">
    <property type="entry name" value="PPM-type_phosphatase-like_dom"/>
</dbReference>
<comment type="cofactor">
    <cofactor evidence="1">
        <name>Mn(2+)</name>
        <dbReference type="ChEBI" id="CHEBI:29035"/>
    </cofactor>
</comment>
<dbReference type="InterPro" id="IPR000222">
    <property type="entry name" value="PP2C_BS"/>
</dbReference>
<dbReference type="EC" id="3.1.3.16" evidence="3"/>
<keyword evidence="5 9" id="KW-0378">Hydrolase</keyword>
<name>A0AAF0W4P5_DAUCS</name>
<dbReference type="GO" id="GO:0046872">
    <property type="term" value="F:metal ion binding"/>
    <property type="evidence" value="ECO:0007669"/>
    <property type="project" value="UniProtKB-KW"/>
</dbReference>
<evidence type="ECO:0000256" key="1">
    <source>
        <dbReference type="ARBA" id="ARBA00001936"/>
    </source>
</evidence>
<evidence type="ECO:0000259" key="11">
    <source>
        <dbReference type="SMART" id="SM00332"/>
    </source>
</evidence>
<evidence type="ECO:0000256" key="3">
    <source>
        <dbReference type="ARBA" id="ARBA00013081"/>
    </source>
</evidence>
<dbReference type="PROSITE" id="PS01032">
    <property type="entry name" value="PPM_1"/>
    <property type="match status" value="1"/>
</dbReference>
<gene>
    <name evidence="12" type="ORF">DCAR_0100684</name>
</gene>
<evidence type="ECO:0000256" key="2">
    <source>
        <dbReference type="ARBA" id="ARBA00001946"/>
    </source>
</evidence>
<keyword evidence="8" id="KW-0464">Manganese</keyword>
<dbReference type="Pfam" id="PF00481">
    <property type="entry name" value="PP2C"/>
    <property type="match status" value="1"/>
</dbReference>
<comment type="cofactor">
    <cofactor evidence="2">
        <name>Mg(2+)</name>
        <dbReference type="ChEBI" id="CHEBI:18420"/>
    </cofactor>
</comment>
<comment type="similarity">
    <text evidence="9">Belongs to the PP2C family.</text>
</comment>
<evidence type="ECO:0000256" key="9">
    <source>
        <dbReference type="RuleBase" id="RU003465"/>
    </source>
</evidence>
<reference evidence="12" key="2">
    <citation type="submission" date="2022-03" db="EMBL/GenBank/DDBJ databases">
        <title>Draft title - Genomic analysis of global carrot germplasm unveils the trajectory of domestication and the origin of high carotenoid orange carrot.</title>
        <authorList>
            <person name="Iorizzo M."/>
            <person name="Ellison S."/>
            <person name="Senalik D."/>
            <person name="Macko-Podgorni A."/>
            <person name="Grzebelus D."/>
            <person name="Bostan H."/>
            <person name="Rolling W."/>
            <person name="Curaba J."/>
            <person name="Simon P."/>
        </authorList>
    </citation>
    <scope>NUCLEOTIDE SEQUENCE</scope>
    <source>
        <tissue evidence="12">Leaf</tissue>
    </source>
</reference>
<keyword evidence="6" id="KW-0460">Magnesium</keyword>
<dbReference type="Gene3D" id="3.60.40.10">
    <property type="entry name" value="PPM-type phosphatase domain"/>
    <property type="match status" value="1"/>
</dbReference>
<evidence type="ECO:0000313" key="12">
    <source>
        <dbReference type="EMBL" id="WOG81533.1"/>
    </source>
</evidence>
<proteinExistence type="inferred from homology"/>
<dbReference type="GO" id="GO:0004722">
    <property type="term" value="F:protein serine/threonine phosphatase activity"/>
    <property type="evidence" value="ECO:0007669"/>
    <property type="project" value="UniProtKB-EC"/>
</dbReference>
<evidence type="ECO:0000256" key="4">
    <source>
        <dbReference type="ARBA" id="ARBA00022723"/>
    </source>
</evidence>
<organism evidence="12 13">
    <name type="scientific">Daucus carota subsp. sativus</name>
    <name type="common">Carrot</name>
    <dbReference type="NCBI Taxonomy" id="79200"/>
    <lineage>
        <taxon>Eukaryota</taxon>
        <taxon>Viridiplantae</taxon>
        <taxon>Streptophyta</taxon>
        <taxon>Embryophyta</taxon>
        <taxon>Tracheophyta</taxon>
        <taxon>Spermatophyta</taxon>
        <taxon>Magnoliopsida</taxon>
        <taxon>eudicotyledons</taxon>
        <taxon>Gunneridae</taxon>
        <taxon>Pentapetalae</taxon>
        <taxon>asterids</taxon>
        <taxon>campanulids</taxon>
        <taxon>Apiales</taxon>
        <taxon>Apiaceae</taxon>
        <taxon>Apioideae</taxon>
        <taxon>Scandiceae</taxon>
        <taxon>Daucinae</taxon>
        <taxon>Daucus</taxon>
        <taxon>Daucus sect. Daucus</taxon>
    </lineage>
</organism>
<dbReference type="EMBL" id="CP093343">
    <property type="protein sequence ID" value="WOG81533.1"/>
    <property type="molecule type" value="Genomic_DNA"/>
</dbReference>
<evidence type="ECO:0000256" key="8">
    <source>
        <dbReference type="ARBA" id="ARBA00023211"/>
    </source>
</evidence>
<feature type="region of interest" description="Disordered" evidence="10">
    <location>
        <begin position="1"/>
        <end position="21"/>
    </location>
</feature>
<keyword evidence="13" id="KW-1185">Reference proteome</keyword>
<dbReference type="Proteomes" id="UP000077755">
    <property type="component" value="Chromosome 1"/>
</dbReference>
<dbReference type="SUPFAM" id="SSF81606">
    <property type="entry name" value="PP2C-like"/>
    <property type="match status" value="1"/>
</dbReference>
<accession>A0AAF0W4P5</accession>
<dbReference type="InterPro" id="IPR036457">
    <property type="entry name" value="PPM-type-like_dom_sf"/>
</dbReference>
<dbReference type="SMART" id="SM00332">
    <property type="entry name" value="PP2Cc"/>
    <property type="match status" value="1"/>
</dbReference>
<evidence type="ECO:0000256" key="6">
    <source>
        <dbReference type="ARBA" id="ARBA00022842"/>
    </source>
</evidence>
<feature type="domain" description="PPM-type phosphatase" evidence="11">
    <location>
        <begin position="13"/>
        <end position="281"/>
    </location>
</feature>
<keyword evidence="7 9" id="KW-0904">Protein phosphatase</keyword>
<feature type="compositionally biased region" description="Polar residues" evidence="10">
    <location>
        <begin position="1"/>
        <end position="17"/>
    </location>
</feature>
<dbReference type="FunFam" id="3.60.40.10:FF:000291">
    <property type="entry name" value="Protein phosphatase 2C 50"/>
    <property type="match status" value="1"/>
</dbReference>
<protein>
    <recommendedName>
        <fullName evidence="3">protein-serine/threonine phosphatase</fullName>
        <ecNumber evidence="3">3.1.3.16</ecNumber>
    </recommendedName>
</protein>
<evidence type="ECO:0000256" key="10">
    <source>
        <dbReference type="SAM" id="MobiDB-lite"/>
    </source>
</evidence>
<reference evidence="12" key="1">
    <citation type="journal article" date="2016" name="Nat. Genet.">
        <title>A high-quality carrot genome assembly provides new insights into carotenoid accumulation and asterid genome evolution.</title>
        <authorList>
            <person name="Iorizzo M."/>
            <person name="Ellison S."/>
            <person name="Senalik D."/>
            <person name="Zeng P."/>
            <person name="Satapoomin P."/>
            <person name="Huang J."/>
            <person name="Bowman M."/>
            <person name="Iovene M."/>
            <person name="Sanseverino W."/>
            <person name="Cavagnaro P."/>
            <person name="Yildiz M."/>
            <person name="Macko-Podgorni A."/>
            <person name="Moranska E."/>
            <person name="Grzebelus E."/>
            <person name="Grzebelus D."/>
            <person name="Ashrafi H."/>
            <person name="Zheng Z."/>
            <person name="Cheng S."/>
            <person name="Spooner D."/>
            <person name="Van Deynze A."/>
            <person name="Simon P."/>
        </authorList>
    </citation>
    <scope>NUCLEOTIDE SEQUENCE</scope>
    <source>
        <tissue evidence="12">Leaf</tissue>
    </source>
</reference>
<evidence type="ECO:0000256" key="5">
    <source>
        <dbReference type="ARBA" id="ARBA00022801"/>
    </source>
</evidence>